<protein>
    <recommendedName>
        <fullName evidence="4">Small ribosomal subunit protein bS18</fullName>
    </recommendedName>
</protein>
<comment type="similarity">
    <text evidence="1 5">Belongs to the bacterial ribosomal protein bS18 family.</text>
</comment>
<sequence length="80" mass="9197">MAKKQKRKQPSQKTQNAALRTTCWFCDHDVTPDYKDPKTLGYFLTPRGRVLPRHITSVCASCQRGLAVQIKRARQLALIR</sequence>
<comment type="caution">
    <text evidence="6">The sequence shown here is derived from an EMBL/GenBank/DDBJ whole genome shotgun (WGS) entry which is preliminary data.</text>
</comment>
<evidence type="ECO:0000256" key="1">
    <source>
        <dbReference type="ARBA" id="ARBA00005589"/>
    </source>
</evidence>
<reference evidence="6 7" key="1">
    <citation type="submission" date="2017-09" db="EMBL/GenBank/DDBJ databases">
        <title>Depth-based differentiation of microbial function through sediment-hosted aquifers and enrichment of novel symbionts in the deep terrestrial subsurface.</title>
        <authorList>
            <person name="Probst A.J."/>
            <person name="Ladd B."/>
            <person name="Jarett J.K."/>
            <person name="Geller-Mcgrath D.E."/>
            <person name="Sieber C.M."/>
            <person name="Emerson J.B."/>
            <person name="Anantharaman K."/>
            <person name="Thomas B.C."/>
            <person name="Malmstrom R."/>
            <person name="Stieglmeier M."/>
            <person name="Klingl A."/>
            <person name="Woyke T."/>
            <person name="Ryan C.M."/>
            <person name="Banfield J.F."/>
        </authorList>
    </citation>
    <scope>NUCLEOTIDE SEQUENCE [LARGE SCALE GENOMIC DNA]</scope>
    <source>
        <strain evidence="6">CG22_combo_CG10-13_8_21_14_all_39_12</strain>
    </source>
</reference>
<keyword evidence="3 5" id="KW-0687">Ribonucleoprotein</keyword>
<dbReference type="GO" id="GO:0006412">
    <property type="term" value="P:translation"/>
    <property type="evidence" value="ECO:0007669"/>
    <property type="project" value="InterPro"/>
</dbReference>
<evidence type="ECO:0000256" key="4">
    <source>
        <dbReference type="ARBA" id="ARBA00035141"/>
    </source>
</evidence>
<evidence type="ECO:0000256" key="5">
    <source>
        <dbReference type="RuleBase" id="RU003910"/>
    </source>
</evidence>
<name>A0A2H0BGZ0_UNCKA</name>
<dbReference type="Pfam" id="PF01084">
    <property type="entry name" value="Ribosomal_S18"/>
    <property type="match status" value="1"/>
</dbReference>
<dbReference type="Proteomes" id="UP000228495">
    <property type="component" value="Unassembled WGS sequence"/>
</dbReference>
<dbReference type="PROSITE" id="PS00057">
    <property type="entry name" value="RIBOSOMAL_S18"/>
    <property type="match status" value="1"/>
</dbReference>
<dbReference type="InterPro" id="IPR018275">
    <property type="entry name" value="Ribosomal_bS18_CS"/>
</dbReference>
<gene>
    <name evidence="6" type="primary">rpsR</name>
    <name evidence="6" type="ORF">COX05_00375</name>
</gene>
<evidence type="ECO:0000256" key="3">
    <source>
        <dbReference type="ARBA" id="ARBA00023274"/>
    </source>
</evidence>
<keyword evidence="2 5" id="KW-0689">Ribosomal protein</keyword>
<dbReference type="SUPFAM" id="SSF46911">
    <property type="entry name" value="Ribosomal protein S18"/>
    <property type="match status" value="1"/>
</dbReference>
<accession>A0A2H0BGZ0</accession>
<dbReference type="InterPro" id="IPR036870">
    <property type="entry name" value="Ribosomal_bS18_sf"/>
</dbReference>
<dbReference type="PANTHER" id="PTHR13479">
    <property type="entry name" value="30S RIBOSOMAL PROTEIN S18"/>
    <property type="match status" value="1"/>
</dbReference>
<dbReference type="InterPro" id="IPR001648">
    <property type="entry name" value="Ribosomal_bS18"/>
</dbReference>
<organism evidence="6 7">
    <name type="scientific">candidate division WWE3 bacterium CG22_combo_CG10-13_8_21_14_all_39_12</name>
    <dbReference type="NCBI Taxonomy" id="1975094"/>
    <lineage>
        <taxon>Bacteria</taxon>
        <taxon>Katanobacteria</taxon>
    </lineage>
</organism>
<evidence type="ECO:0000313" key="6">
    <source>
        <dbReference type="EMBL" id="PIP56937.1"/>
    </source>
</evidence>
<evidence type="ECO:0000313" key="7">
    <source>
        <dbReference type="Proteomes" id="UP000228495"/>
    </source>
</evidence>
<dbReference type="AlphaFoldDB" id="A0A2H0BGZ0"/>
<dbReference type="NCBIfam" id="TIGR00165">
    <property type="entry name" value="S18"/>
    <property type="match status" value="1"/>
</dbReference>
<dbReference type="GO" id="GO:0003735">
    <property type="term" value="F:structural constituent of ribosome"/>
    <property type="evidence" value="ECO:0007669"/>
    <property type="project" value="InterPro"/>
</dbReference>
<proteinExistence type="inferred from homology"/>
<dbReference type="EMBL" id="PCSU01000004">
    <property type="protein sequence ID" value="PIP56937.1"/>
    <property type="molecule type" value="Genomic_DNA"/>
</dbReference>
<dbReference type="PRINTS" id="PR00974">
    <property type="entry name" value="RIBOSOMALS18"/>
</dbReference>
<dbReference type="Gene3D" id="4.10.640.10">
    <property type="entry name" value="Ribosomal protein S18"/>
    <property type="match status" value="1"/>
</dbReference>
<dbReference type="GO" id="GO:0070181">
    <property type="term" value="F:small ribosomal subunit rRNA binding"/>
    <property type="evidence" value="ECO:0007669"/>
    <property type="project" value="TreeGrafter"/>
</dbReference>
<evidence type="ECO:0000256" key="2">
    <source>
        <dbReference type="ARBA" id="ARBA00022980"/>
    </source>
</evidence>
<dbReference type="PANTHER" id="PTHR13479:SF40">
    <property type="entry name" value="SMALL RIBOSOMAL SUBUNIT PROTEIN BS18M"/>
    <property type="match status" value="1"/>
</dbReference>
<dbReference type="GO" id="GO:0022627">
    <property type="term" value="C:cytosolic small ribosomal subunit"/>
    <property type="evidence" value="ECO:0007669"/>
    <property type="project" value="TreeGrafter"/>
</dbReference>